<reference evidence="3 4" key="1">
    <citation type="submission" date="2020-08" db="EMBL/GenBank/DDBJ databases">
        <title>Sequencing the genomes of 1000 actinobacteria strains.</title>
        <authorList>
            <person name="Klenk H.-P."/>
        </authorList>
    </citation>
    <scope>NUCLEOTIDE SEQUENCE [LARGE SCALE GENOMIC DNA]</scope>
    <source>
        <strain evidence="3 4">DSM 45584</strain>
    </source>
</reference>
<dbReference type="InterPro" id="IPR016162">
    <property type="entry name" value="Ald_DH_N"/>
</dbReference>
<dbReference type="InterPro" id="IPR015590">
    <property type="entry name" value="Aldehyde_DH_dom"/>
</dbReference>
<dbReference type="InterPro" id="IPR016163">
    <property type="entry name" value="Ald_DH_C"/>
</dbReference>
<comment type="caution">
    <text evidence="3">The sequence shown here is derived from an EMBL/GenBank/DDBJ whole genome shotgun (WGS) entry which is preliminary data.</text>
</comment>
<dbReference type="RefSeq" id="WP_184733149.1">
    <property type="nucleotide sequence ID" value="NZ_JACHIW010000004.1"/>
</dbReference>
<dbReference type="Proteomes" id="UP000584374">
    <property type="component" value="Unassembled WGS sequence"/>
</dbReference>
<dbReference type="EMBL" id="JACHIW010000004">
    <property type="protein sequence ID" value="MBB5160013.1"/>
    <property type="molecule type" value="Genomic_DNA"/>
</dbReference>
<proteinExistence type="predicted"/>
<keyword evidence="4" id="KW-1185">Reference proteome</keyword>
<evidence type="ECO:0000256" key="1">
    <source>
        <dbReference type="ARBA" id="ARBA00023002"/>
    </source>
</evidence>
<evidence type="ECO:0000259" key="2">
    <source>
        <dbReference type="Pfam" id="PF00171"/>
    </source>
</evidence>
<feature type="domain" description="Aldehyde dehydrogenase" evidence="2">
    <location>
        <begin position="49"/>
        <end position="371"/>
    </location>
</feature>
<dbReference type="Gene3D" id="3.40.309.10">
    <property type="entry name" value="Aldehyde Dehydrogenase, Chain A, domain 2"/>
    <property type="match status" value="1"/>
</dbReference>
<protein>
    <submittedName>
        <fullName evidence="3">Acyl-CoA reductase-like NAD-dependent aldehyde dehydrogenase</fullName>
    </submittedName>
</protein>
<dbReference type="Pfam" id="PF00171">
    <property type="entry name" value="Aldedh"/>
    <property type="match status" value="1"/>
</dbReference>
<evidence type="ECO:0000313" key="4">
    <source>
        <dbReference type="Proteomes" id="UP000584374"/>
    </source>
</evidence>
<gene>
    <name evidence="3" type="ORF">BJ970_007614</name>
</gene>
<dbReference type="InterPro" id="IPR016161">
    <property type="entry name" value="Ald_DH/histidinol_DH"/>
</dbReference>
<dbReference type="Gene3D" id="3.40.605.10">
    <property type="entry name" value="Aldehyde Dehydrogenase, Chain A, domain 1"/>
    <property type="match status" value="1"/>
</dbReference>
<dbReference type="GO" id="GO:0016620">
    <property type="term" value="F:oxidoreductase activity, acting on the aldehyde or oxo group of donors, NAD or NADP as acceptor"/>
    <property type="evidence" value="ECO:0007669"/>
    <property type="project" value="InterPro"/>
</dbReference>
<name>A0A840QL00_9PSEU</name>
<sequence>MTSLLWTDTRQLDALGASGPFRASRSVPVVGVDGTTLAHLSLVPKLYIKRNLDALRRAHPMPAQERAQCLAAAGELFLGEVDGVSLREHELAVCRASGVAMPVVRRASLSIAESARVAEESVQQARPAGAVNDWRSGAAAGTVWVRKGEVFAVLAPGNHPATHTIWLEALAMGYRVAVRPSRREPFTPHRLVSALRQSGFGTDQVVLLPTDHDVADVFVREADLAMVYGGDEVAARYGARADTLVQGPGRSKVLLADGNHEQHIGTVVDSVIGHGATACVNASAVFVNGDAAGVAAEIARSLSKIPVRPPEADDAVLPAFGIDQARALEKHLRSRLGDAKLVSGPDLVAELPGGGAVLRPAVVLLDRADAPQVNIELPFPCVWVAPWSLDVGVDPLRNTLTLTAITPDEALLSRLIEEPSIRNLHIGDQPTYLMRPGLPHDGHLAEFLMRSKTVMRDLPVVPEQLRPKDMPCLIAKTNNG</sequence>
<dbReference type="SUPFAM" id="SSF53720">
    <property type="entry name" value="ALDH-like"/>
    <property type="match status" value="1"/>
</dbReference>
<dbReference type="AlphaFoldDB" id="A0A840QL00"/>
<organism evidence="3 4">
    <name type="scientific">Saccharopolyspora phatthalungensis</name>
    <dbReference type="NCBI Taxonomy" id="664693"/>
    <lineage>
        <taxon>Bacteria</taxon>
        <taxon>Bacillati</taxon>
        <taxon>Actinomycetota</taxon>
        <taxon>Actinomycetes</taxon>
        <taxon>Pseudonocardiales</taxon>
        <taxon>Pseudonocardiaceae</taxon>
        <taxon>Saccharopolyspora</taxon>
    </lineage>
</organism>
<accession>A0A840QL00</accession>
<evidence type="ECO:0000313" key="3">
    <source>
        <dbReference type="EMBL" id="MBB5160013.1"/>
    </source>
</evidence>
<keyword evidence="1" id="KW-0560">Oxidoreductase</keyword>